<dbReference type="InterPro" id="IPR001012">
    <property type="entry name" value="UBX_dom"/>
</dbReference>
<comment type="caution">
    <text evidence="3">The sequence shown here is derived from an EMBL/GenBank/DDBJ whole genome shotgun (WGS) entry which is preliminary data.</text>
</comment>
<feature type="region of interest" description="Disordered" evidence="1">
    <location>
        <begin position="121"/>
        <end position="168"/>
    </location>
</feature>
<dbReference type="SUPFAM" id="SSF46934">
    <property type="entry name" value="UBA-like"/>
    <property type="match status" value="1"/>
</dbReference>
<evidence type="ECO:0000313" key="4">
    <source>
        <dbReference type="Proteomes" id="UP001314263"/>
    </source>
</evidence>
<name>A0AAV1HR60_9CHLO</name>
<dbReference type="InterPro" id="IPR009060">
    <property type="entry name" value="UBA-like_sf"/>
</dbReference>
<dbReference type="AlphaFoldDB" id="A0AAV1HR60"/>
<reference evidence="3 4" key="1">
    <citation type="submission" date="2023-10" db="EMBL/GenBank/DDBJ databases">
        <authorList>
            <person name="Maclean D."/>
            <person name="Macfadyen A."/>
        </authorList>
    </citation>
    <scope>NUCLEOTIDE SEQUENCE [LARGE SCALE GENOMIC DNA]</scope>
</reference>
<feature type="compositionally biased region" description="Low complexity" evidence="1">
    <location>
        <begin position="291"/>
        <end position="300"/>
    </location>
</feature>
<dbReference type="EMBL" id="CAUYUE010000001">
    <property type="protein sequence ID" value="CAK0736284.1"/>
    <property type="molecule type" value="Genomic_DNA"/>
</dbReference>
<dbReference type="InterPro" id="IPR029071">
    <property type="entry name" value="Ubiquitin-like_domsf"/>
</dbReference>
<dbReference type="InterPro" id="IPR050730">
    <property type="entry name" value="UBX_domain-protein"/>
</dbReference>
<feature type="region of interest" description="Disordered" evidence="1">
    <location>
        <begin position="291"/>
        <end position="314"/>
    </location>
</feature>
<protein>
    <recommendedName>
        <fullName evidence="2">UBX domain-containing protein</fullName>
    </recommendedName>
</protein>
<dbReference type="Gene3D" id="3.10.20.90">
    <property type="entry name" value="Phosphatidylinositol 3-kinase Catalytic Subunit, Chain A, domain 1"/>
    <property type="match status" value="1"/>
</dbReference>
<feature type="domain" description="UBX" evidence="2">
    <location>
        <begin position="383"/>
        <end position="462"/>
    </location>
</feature>
<feature type="region of interest" description="Disordered" evidence="1">
    <location>
        <begin position="335"/>
        <end position="363"/>
    </location>
</feature>
<keyword evidence="4" id="KW-1185">Reference proteome</keyword>
<dbReference type="Proteomes" id="UP001314263">
    <property type="component" value="Unassembled WGS sequence"/>
</dbReference>
<dbReference type="PROSITE" id="PS50033">
    <property type="entry name" value="UBX"/>
    <property type="match status" value="1"/>
</dbReference>
<gene>
    <name evidence="3" type="ORF">CVIRNUC_000721</name>
</gene>
<evidence type="ECO:0000313" key="3">
    <source>
        <dbReference type="EMBL" id="CAK0736284.1"/>
    </source>
</evidence>
<dbReference type="SMART" id="SM00166">
    <property type="entry name" value="UBX"/>
    <property type="match status" value="1"/>
</dbReference>
<evidence type="ECO:0000259" key="2">
    <source>
        <dbReference type="PROSITE" id="PS50033"/>
    </source>
</evidence>
<dbReference type="Gene3D" id="1.10.8.10">
    <property type="entry name" value="DNA helicase RuvA subunit, C-terminal domain"/>
    <property type="match status" value="1"/>
</dbReference>
<organism evidence="3 4">
    <name type="scientific">Coccomyxa viridis</name>
    <dbReference type="NCBI Taxonomy" id="1274662"/>
    <lineage>
        <taxon>Eukaryota</taxon>
        <taxon>Viridiplantae</taxon>
        <taxon>Chlorophyta</taxon>
        <taxon>core chlorophytes</taxon>
        <taxon>Trebouxiophyceae</taxon>
        <taxon>Trebouxiophyceae incertae sedis</taxon>
        <taxon>Coccomyxaceae</taxon>
        <taxon>Coccomyxa</taxon>
    </lineage>
</organism>
<dbReference type="PANTHER" id="PTHR23322:SF93">
    <property type="entry name" value="UBX DOMAIN-CONTAINING PROTEIN 8"/>
    <property type="match status" value="1"/>
</dbReference>
<evidence type="ECO:0000256" key="1">
    <source>
        <dbReference type="SAM" id="MobiDB-lite"/>
    </source>
</evidence>
<dbReference type="Pfam" id="PF00789">
    <property type="entry name" value="UBX"/>
    <property type="match status" value="1"/>
</dbReference>
<proteinExistence type="predicted"/>
<accession>A0AAV1HR60</accession>
<dbReference type="CDD" id="cd14273">
    <property type="entry name" value="UBA_TAP-C_like"/>
    <property type="match status" value="1"/>
</dbReference>
<sequence length="466" mass="50630">MEDEGEDQVIATFQSVTGADTATAQHVLEAHAWDLNRSVEFFLEQSAAPVSQLHGLRAHAVSIDEDDEAADPTFTLPVPATRIQGNDSPLQARPAVPEQHEGLLGNGAGHDDELRRALAESARDAALPPGEDHSDQAGDDAPTLLESSDDDSIGNAGPKAPASSRTAHATGLNGQAVAHPSAGAFADMDTDVQRRQRRSRPAGAAAALQQDLRQLEALGQRVGVPEASGSRCDPFEDLMQGSSRQAPFPMAPPVLGNGRIASEDLQLPDFINVEEARMLEAAMLGIPYQARPSSRSAPWEPRAPPAPEVVAGRQIRDEQDAAYQESLLADMEKAQQAKRQHQEAERAEEAKRSEQEHAEQAQRDYERLISSKQVGLPEEAPVEDASTVTIMVRLPNGTRASRRFARMEKLQTLFDWVDITVAPDIKPGTYHLMSQFPRRQLQAQSAETLQEAGLTEKQEALFLNIM</sequence>
<dbReference type="SUPFAM" id="SSF54236">
    <property type="entry name" value="Ubiquitin-like"/>
    <property type="match status" value="1"/>
</dbReference>
<dbReference type="Pfam" id="PF14555">
    <property type="entry name" value="UBA_4"/>
    <property type="match status" value="1"/>
</dbReference>
<dbReference type="PANTHER" id="PTHR23322">
    <property type="entry name" value="FAS-ASSOCIATED PROTEIN"/>
    <property type="match status" value="1"/>
</dbReference>
<dbReference type="GO" id="GO:0043130">
    <property type="term" value="F:ubiquitin binding"/>
    <property type="evidence" value="ECO:0007669"/>
    <property type="project" value="TreeGrafter"/>
</dbReference>